<dbReference type="EnsemblMetazoa" id="GBRI042228-RA">
    <property type="protein sequence ID" value="GBRI042228-PA"/>
    <property type="gene ID" value="GBRI042228"/>
</dbReference>
<evidence type="ECO:0000313" key="3">
    <source>
        <dbReference type="Proteomes" id="UP000091820"/>
    </source>
</evidence>
<feature type="transmembrane region" description="Helical" evidence="1">
    <location>
        <begin position="20"/>
        <end position="40"/>
    </location>
</feature>
<keyword evidence="1" id="KW-0812">Transmembrane</keyword>
<sequence length="131" mass="15296">MFVFPDNIQHLDHNGLEESHAIIILIHLISNYAKLTLVGVTGTRRYRDRNINILTSCTTNGILLHLQICSRNRTFSSPQRKHQNSWVFANKRNENFRKMSRCRCLQENAEYFICISHAKCLPHENAGRRMS</sequence>
<organism evidence="2 3">
    <name type="scientific">Glossina brevipalpis</name>
    <dbReference type="NCBI Taxonomy" id="37001"/>
    <lineage>
        <taxon>Eukaryota</taxon>
        <taxon>Metazoa</taxon>
        <taxon>Ecdysozoa</taxon>
        <taxon>Arthropoda</taxon>
        <taxon>Hexapoda</taxon>
        <taxon>Insecta</taxon>
        <taxon>Pterygota</taxon>
        <taxon>Neoptera</taxon>
        <taxon>Endopterygota</taxon>
        <taxon>Diptera</taxon>
        <taxon>Brachycera</taxon>
        <taxon>Muscomorpha</taxon>
        <taxon>Hippoboscoidea</taxon>
        <taxon>Glossinidae</taxon>
        <taxon>Glossina</taxon>
    </lineage>
</organism>
<keyword evidence="3" id="KW-1185">Reference proteome</keyword>
<proteinExistence type="predicted"/>
<evidence type="ECO:0000256" key="1">
    <source>
        <dbReference type="SAM" id="Phobius"/>
    </source>
</evidence>
<evidence type="ECO:0000313" key="2">
    <source>
        <dbReference type="EnsemblMetazoa" id="GBRI042228-PA"/>
    </source>
</evidence>
<keyword evidence="1" id="KW-0472">Membrane</keyword>
<accession>A0A1A9X2S7</accession>
<reference evidence="3" key="1">
    <citation type="submission" date="2014-03" db="EMBL/GenBank/DDBJ databases">
        <authorList>
            <person name="Aksoy S."/>
            <person name="Warren W."/>
            <person name="Wilson R.K."/>
        </authorList>
    </citation>
    <scope>NUCLEOTIDE SEQUENCE [LARGE SCALE GENOMIC DNA]</scope>
    <source>
        <strain evidence="3">IAEA</strain>
    </source>
</reference>
<dbReference type="Proteomes" id="UP000091820">
    <property type="component" value="Unassembled WGS sequence"/>
</dbReference>
<protein>
    <submittedName>
        <fullName evidence="2">Uncharacterized protein</fullName>
    </submittedName>
</protein>
<dbReference type="VEuPathDB" id="VectorBase:GBRI042228"/>
<dbReference type="AlphaFoldDB" id="A0A1A9X2S7"/>
<reference evidence="2" key="2">
    <citation type="submission" date="2020-05" db="UniProtKB">
        <authorList>
            <consortium name="EnsemblMetazoa"/>
        </authorList>
    </citation>
    <scope>IDENTIFICATION</scope>
    <source>
        <strain evidence="2">IAEA</strain>
    </source>
</reference>
<keyword evidence="1" id="KW-1133">Transmembrane helix</keyword>
<name>A0A1A9X2S7_9MUSC</name>